<dbReference type="Gramene" id="OPUNC02G12590.1">
    <property type="protein sequence ID" value="OPUNC02G12590.1"/>
    <property type="gene ID" value="OPUNC02G12590"/>
</dbReference>
<dbReference type="PANTHER" id="PTHR33110:SF69">
    <property type="entry name" value="OS02G0318200 PROTEIN"/>
    <property type="match status" value="1"/>
</dbReference>
<feature type="region of interest" description="Disordered" evidence="1">
    <location>
        <begin position="408"/>
        <end position="436"/>
    </location>
</feature>
<dbReference type="SUPFAM" id="SSF81383">
    <property type="entry name" value="F-box domain"/>
    <property type="match status" value="1"/>
</dbReference>
<feature type="compositionally biased region" description="Acidic residues" evidence="1">
    <location>
        <begin position="413"/>
        <end position="423"/>
    </location>
</feature>
<dbReference type="InterPro" id="IPR036047">
    <property type="entry name" value="F-box-like_dom_sf"/>
</dbReference>
<evidence type="ECO:0000259" key="2">
    <source>
        <dbReference type="Pfam" id="PF03478"/>
    </source>
</evidence>
<dbReference type="PANTHER" id="PTHR33110">
    <property type="entry name" value="F-BOX/KELCH-REPEAT PROTEIN-RELATED"/>
    <property type="match status" value="1"/>
</dbReference>
<dbReference type="AlphaFoldDB" id="A0A0E0JZ17"/>
<protein>
    <recommendedName>
        <fullName evidence="2">KIB1-4 beta-propeller domain-containing protein</fullName>
    </recommendedName>
</protein>
<dbReference type="EnsemblPlants" id="OPUNC02G12590.1">
    <property type="protein sequence ID" value="OPUNC02G12590.1"/>
    <property type="gene ID" value="OPUNC02G12590"/>
</dbReference>
<dbReference type="CDD" id="cd09917">
    <property type="entry name" value="F-box_SF"/>
    <property type="match status" value="1"/>
</dbReference>
<dbReference type="Pfam" id="PF03478">
    <property type="entry name" value="Beta-prop_KIB1-4"/>
    <property type="match status" value="1"/>
</dbReference>
<dbReference type="eggNOG" id="KOG3126">
    <property type="taxonomic scope" value="Eukaryota"/>
</dbReference>
<dbReference type="Gene3D" id="1.20.1280.50">
    <property type="match status" value="1"/>
</dbReference>
<feature type="domain" description="KIB1-4 beta-propeller" evidence="2">
    <location>
        <begin position="72"/>
        <end position="341"/>
    </location>
</feature>
<dbReference type="HOGENOM" id="CLU_019286_5_2_1"/>
<dbReference type="Proteomes" id="UP000026962">
    <property type="component" value="Chromosome 2"/>
</dbReference>
<reference evidence="3" key="1">
    <citation type="submission" date="2015-04" db="UniProtKB">
        <authorList>
            <consortium name="EnsemblPlants"/>
        </authorList>
    </citation>
    <scope>IDENTIFICATION</scope>
</reference>
<dbReference type="InterPro" id="IPR005174">
    <property type="entry name" value="KIB1-4_b-propeller"/>
</dbReference>
<keyword evidence="4" id="KW-1185">Reference proteome</keyword>
<evidence type="ECO:0000313" key="4">
    <source>
        <dbReference type="Proteomes" id="UP000026962"/>
    </source>
</evidence>
<evidence type="ECO:0000313" key="3">
    <source>
        <dbReference type="EnsemblPlants" id="OPUNC02G12590.1"/>
    </source>
</evidence>
<dbReference type="STRING" id="4537.A0A0E0JZ17"/>
<dbReference type="OMA" id="QRIHGEY"/>
<evidence type="ECO:0000256" key="1">
    <source>
        <dbReference type="SAM" id="MobiDB-lite"/>
    </source>
</evidence>
<name>A0A0E0JZ17_ORYPU</name>
<accession>A0A0E0JZ17</accession>
<sequence>MADANMAWAEFPEECVAGILSHLPCLLDHAMFSGVCKPWRTIALQHPPRQIPLLLMPSRAATSFFCVASGDTHHRPGLPADARGARFFGSFPGGWLAGELPESLGYTLLNLCTGARVALPTRLRCSVNARGSNKYPIIIHAVTLSAAPSEDRPYYAAAVMSSQSNIAFWRPGMGYWTPPTENWGAELEDWQKLTFNGPIEDVTYYIGPLGEGFYVLTNKEDLLLYTPNTNNNPGELTMSSVEGYSIRRNPRPTMPDPGEVLARYLVQSRGELLMVVRFVSAEKATVAFDVFKLELQPRSWKKFTFDTLTGRRFFLGRGCSVAVDMENPCPLYIYFLDDSARFHGPGTSHSQQVENPFPSADTGRSCWFFDQGIVYSLPRGPPSDCSPWTWFFLSDETFRLVPPAAAGGVVSDSSDESNSDDESIGTAHGNDETSLF</sequence>
<organism evidence="3">
    <name type="scientific">Oryza punctata</name>
    <name type="common">Red rice</name>
    <dbReference type="NCBI Taxonomy" id="4537"/>
    <lineage>
        <taxon>Eukaryota</taxon>
        <taxon>Viridiplantae</taxon>
        <taxon>Streptophyta</taxon>
        <taxon>Embryophyta</taxon>
        <taxon>Tracheophyta</taxon>
        <taxon>Spermatophyta</taxon>
        <taxon>Magnoliopsida</taxon>
        <taxon>Liliopsida</taxon>
        <taxon>Poales</taxon>
        <taxon>Poaceae</taxon>
        <taxon>BOP clade</taxon>
        <taxon>Oryzoideae</taxon>
        <taxon>Oryzeae</taxon>
        <taxon>Oryzinae</taxon>
        <taxon>Oryza</taxon>
    </lineage>
</organism>
<reference evidence="3" key="2">
    <citation type="submission" date="2018-05" db="EMBL/GenBank/DDBJ databases">
        <title>OpunRS2 (Oryza punctata Reference Sequence Version 2).</title>
        <authorList>
            <person name="Zhang J."/>
            <person name="Kudrna D."/>
            <person name="Lee S."/>
            <person name="Talag J."/>
            <person name="Welchert J."/>
            <person name="Wing R.A."/>
        </authorList>
    </citation>
    <scope>NUCLEOTIDE SEQUENCE [LARGE SCALE GENOMIC DNA]</scope>
</reference>
<proteinExistence type="predicted"/>